<accession>A0AA38M1M6</accession>
<evidence type="ECO:0000313" key="1">
    <source>
        <dbReference type="EMBL" id="KAJ3640493.1"/>
    </source>
</evidence>
<dbReference type="AlphaFoldDB" id="A0AA38M1M6"/>
<reference evidence="1" key="1">
    <citation type="journal article" date="2023" name="G3 (Bethesda)">
        <title>Whole genome assemblies of Zophobas morio and Tenebrio molitor.</title>
        <authorList>
            <person name="Kaur S."/>
            <person name="Stinson S.A."/>
            <person name="diCenzo G.C."/>
        </authorList>
    </citation>
    <scope>NUCLEOTIDE SEQUENCE</scope>
    <source>
        <strain evidence="1">QUZm001</strain>
    </source>
</reference>
<protein>
    <submittedName>
        <fullName evidence="1">Uncharacterized protein</fullName>
    </submittedName>
</protein>
<proteinExistence type="predicted"/>
<keyword evidence="2" id="KW-1185">Reference proteome</keyword>
<name>A0AA38M1M6_9CUCU</name>
<gene>
    <name evidence="1" type="ORF">Zmor_003787</name>
</gene>
<organism evidence="1 2">
    <name type="scientific">Zophobas morio</name>
    <dbReference type="NCBI Taxonomy" id="2755281"/>
    <lineage>
        <taxon>Eukaryota</taxon>
        <taxon>Metazoa</taxon>
        <taxon>Ecdysozoa</taxon>
        <taxon>Arthropoda</taxon>
        <taxon>Hexapoda</taxon>
        <taxon>Insecta</taxon>
        <taxon>Pterygota</taxon>
        <taxon>Neoptera</taxon>
        <taxon>Endopterygota</taxon>
        <taxon>Coleoptera</taxon>
        <taxon>Polyphaga</taxon>
        <taxon>Cucujiformia</taxon>
        <taxon>Tenebrionidae</taxon>
        <taxon>Zophobas</taxon>
    </lineage>
</organism>
<dbReference type="EMBL" id="JALNTZ010000010">
    <property type="protein sequence ID" value="KAJ3640493.1"/>
    <property type="molecule type" value="Genomic_DNA"/>
</dbReference>
<sequence>MKRKEHKEISEDLLASTLTSPFQHVSEVYPLTFFAESQEIMQQAFDKRSCGYVSLSELMEKPKTSLVVIQEHNSSLQKCASECEVKINDKVEEILSSFLTKNQVDIIIKKKSRT</sequence>
<comment type="caution">
    <text evidence="1">The sequence shown here is derived from an EMBL/GenBank/DDBJ whole genome shotgun (WGS) entry which is preliminary data.</text>
</comment>
<dbReference type="Proteomes" id="UP001168821">
    <property type="component" value="Unassembled WGS sequence"/>
</dbReference>
<evidence type="ECO:0000313" key="2">
    <source>
        <dbReference type="Proteomes" id="UP001168821"/>
    </source>
</evidence>